<keyword evidence="4" id="KW-1185">Reference proteome</keyword>
<feature type="compositionally biased region" description="Acidic residues" evidence="1">
    <location>
        <begin position="590"/>
        <end position="602"/>
    </location>
</feature>
<dbReference type="Proteomes" id="UP001314263">
    <property type="component" value="Unassembled WGS sequence"/>
</dbReference>
<dbReference type="GO" id="GO:0016538">
    <property type="term" value="F:cyclin-dependent protein serine/threonine kinase regulator activity"/>
    <property type="evidence" value="ECO:0007669"/>
    <property type="project" value="InterPro"/>
</dbReference>
<dbReference type="InterPro" id="IPR036915">
    <property type="entry name" value="Cyclin-like_sf"/>
</dbReference>
<organism evidence="3 4">
    <name type="scientific">Coccomyxa viridis</name>
    <dbReference type="NCBI Taxonomy" id="1274662"/>
    <lineage>
        <taxon>Eukaryota</taxon>
        <taxon>Viridiplantae</taxon>
        <taxon>Chlorophyta</taxon>
        <taxon>core chlorophytes</taxon>
        <taxon>Trebouxiophyceae</taxon>
        <taxon>Trebouxiophyceae incertae sedis</taxon>
        <taxon>Coccomyxaceae</taxon>
        <taxon>Coccomyxa</taxon>
    </lineage>
</organism>
<gene>
    <name evidence="3" type="ORF">CVIRNUC_009079</name>
</gene>
<dbReference type="InterPro" id="IPR043198">
    <property type="entry name" value="Cyclin/Ssn8"/>
</dbReference>
<feature type="region of interest" description="Disordered" evidence="1">
    <location>
        <begin position="34"/>
        <end position="57"/>
    </location>
</feature>
<feature type="compositionally biased region" description="Polar residues" evidence="1">
    <location>
        <begin position="481"/>
        <end position="495"/>
    </location>
</feature>
<feature type="compositionally biased region" description="Low complexity" evidence="1">
    <location>
        <begin position="561"/>
        <end position="571"/>
    </location>
</feature>
<dbReference type="GO" id="GO:0006357">
    <property type="term" value="P:regulation of transcription by RNA polymerase II"/>
    <property type="evidence" value="ECO:0007669"/>
    <property type="project" value="InterPro"/>
</dbReference>
<proteinExistence type="predicted"/>
<evidence type="ECO:0000259" key="2">
    <source>
        <dbReference type="Pfam" id="PF00134"/>
    </source>
</evidence>
<feature type="compositionally biased region" description="Basic and acidic residues" evidence="1">
    <location>
        <begin position="573"/>
        <end position="583"/>
    </location>
</feature>
<protein>
    <recommendedName>
        <fullName evidence="2">Cyclin N-terminal domain-containing protein</fullName>
    </recommendedName>
</protein>
<feature type="compositionally biased region" description="Low complexity" evidence="1">
    <location>
        <begin position="471"/>
        <end position="480"/>
    </location>
</feature>
<name>A0AAV1IF72_9CHLO</name>
<feature type="compositionally biased region" description="Low complexity" evidence="1">
    <location>
        <begin position="412"/>
        <end position="428"/>
    </location>
</feature>
<evidence type="ECO:0000256" key="1">
    <source>
        <dbReference type="SAM" id="MobiDB-lite"/>
    </source>
</evidence>
<feature type="domain" description="Cyclin N-terminal" evidence="2">
    <location>
        <begin position="57"/>
        <end position="177"/>
    </location>
</feature>
<feature type="region of interest" description="Disordered" evidence="1">
    <location>
        <begin position="332"/>
        <end position="497"/>
    </location>
</feature>
<dbReference type="Pfam" id="PF00134">
    <property type="entry name" value="Cyclin_N"/>
    <property type="match status" value="1"/>
</dbReference>
<accession>A0AAV1IF72</accession>
<dbReference type="EMBL" id="CAUYUE010000013">
    <property type="protein sequence ID" value="CAK0785867.1"/>
    <property type="molecule type" value="Genomic_DNA"/>
</dbReference>
<dbReference type="AlphaFoldDB" id="A0AAV1IF72"/>
<dbReference type="Gene3D" id="1.10.472.10">
    <property type="entry name" value="Cyclin-like"/>
    <property type="match status" value="2"/>
</dbReference>
<sequence>MAPKEFVASNFCPWPLFSKEDLVLRSPSRVWRPKATDEGAVGTTPRSTPKSRQEGMTQKMENAQMKTAIELILKAAQVLKLHFAVPTAIMFLRRYYSVKAVQENDRFIVVCACVFLAAKCEEEPRNLNDVCYQIFKFRYSDNAEALRNMKEALFFAHFREVVLTAERSLLYALGFQLGIHHPYYWITSILSRLSKLPGEDGEWWAAYSTRTAKSRTNFINDMYKGTTLILRYDLRILAFAVMHITLPVMYEDINRPKADHDKVPLVDLQPWYSYVLKTEKAQTDESDTTGIPSKQLPSHEPDQKVTSVLLVEVGKEIMGLYTKTKKAGPALAPGAVDAKPDAPEVVGPDGPITPMLEEFGTPGSEGSGVSPAQAKQAANGAAPASEVTSSPGSKAGLDPSAPAFVPGAAQHSPCRAAASPPQAACQQPNVQASKKRSSEDANLEELASVKRAVPDKVTESGLDSSTDKAAKSAAGAMSSAPQHSLQNGNVPSAQKTDADTLYGEHAEAQCNGSSMPAAALQTEPPLANGLSVAADMGKQSSMMSEEGELIAVMQALEDADNPAAPADPAAAGERLRKWQEGQKRQQQQQAEEDGGLEAELEGLDAPARPKQAPTNAAAASERLKKWQQLQAAAVHNGH</sequence>
<evidence type="ECO:0000313" key="4">
    <source>
        <dbReference type="Proteomes" id="UP001314263"/>
    </source>
</evidence>
<reference evidence="3 4" key="1">
    <citation type="submission" date="2023-10" db="EMBL/GenBank/DDBJ databases">
        <authorList>
            <person name="Maclean D."/>
            <person name="Macfadyen A."/>
        </authorList>
    </citation>
    <scope>NUCLEOTIDE SEQUENCE [LARGE SCALE GENOMIC DNA]</scope>
</reference>
<feature type="region of interest" description="Disordered" evidence="1">
    <location>
        <begin position="561"/>
        <end position="622"/>
    </location>
</feature>
<feature type="compositionally biased region" description="Low complexity" evidence="1">
    <location>
        <begin position="371"/>
        <end position="384"/>
    </location>
</feature>
<comment type="caution">
    <text evidence="3">The sequence shown here is derived from an EMBL/GenBank/DDBJ whole genome shotgun (WGS) entry which is preliminary data.</text>
</comment>
<feature type="region of interest" description="Disordered" evidence="1">
    <location>
        <begin position="282"/>
        <end position="302"/>
    </location>
</feature>
<evidence type="ECO:0000313" key="3">
    <source>
        <dbReference type="EMBL" id="CAK0785867.1"/>
    </source>
</evidence>
<dbReference type="SUPFAM" id="SSF47954">
    <property type="entry name" value="Cyclin-like"/>
    <property type="match status" value="2"/>
</dbReference>
<feature type="compositionally biased region" description="Polar residues" evidence="1">
    <location>
        <begin position="44"/>
        <end position="57"/>
    </location>
</feature>
<dbReference type="PANTHER" id="PTHR10026">
    <property type="entry name" value="CYCLIN"/>
    <property type="match status" value="1"/>
</dbReference>
<dbReference type="InterPro" id="IPR006671">
    <property type="entry name" value="Cyclin_N"/>
</dbReference>